<gene>
    <name evidence="2" type="ORF">cyc_03069</name>
</gene>
<reference evidence="2 3" key="1">
    <citation type="journal article" date="2016" name="BMC Genomics">
        <title>Comparative genomics reveals Cyclospora cayetanensis possesses coccidia-like metabolism and invasion components but unique surface antigens.</title>
        <authorList>
            <person name="Liu S."/>
            <person name="Wang L."/>
            <person name="Zheng H."/>
            <person name="Xu Z."/>
            <person name="Roellig D.M."/>
            <person name="Li N."/>
            <person name="Frace M.A."/>
            <person name="Tang K."/>
            <person name="Arrowood M.J."/>
            <person name="Moss D.M."/>
            <person name="Zhang L."/>
            <person name="Feng Y."/>
            <person name="Xiao L."/>
        </authorList>
    </citation>
    <scope>NUCLEOTIDE SEQUENCE [LARGE SCALE GENOMIC DNA]</scope>
    <source>
        <strain evidence="2 3">CHN_HEN01</strain>
    </source>
</reference>
<dbReference type="FunCoup" id="A0A1D3D5H2">
    <property type="interactions" value="41"/>
</dbReference>
<comment type="caution">
    <text evidence="2">The sequence shown here is derived from an EMBL/GenBank/DDBJ whole genome shotgun (WGS) entry which is preliminary data.</text>
</comment>
<accession>A0A1D3D5H2</accession>
<dbReference type="EMBL" id="JROU02000649">
    <property type="protein sequence ID" value="OEH78703.1"/>
    <property type="molecule type" value="Genomic_DNA"/>
</dbReference>
<dbReference type="AlphaFoldDB" id="A0A1D3D5H2"/>
<dbReference type="PANTHER" id="PTHR12277:SF81">
    <property type="entry name" value="PROTEIN ABHD13"/>
    <property type="match status" value="1"/>
</dbReference>
<sequence length="232" mass="25451">MAKMGAALSRVVFQPPQYPGGPGTPPETSDLVTLTTKKGDTIHAFHIKGGGGTLTLLYSHGNAEDITLSRGYFQQLAAFCAVDVFLYEYVGSGPSVHLCALHPLGGLILQSALLSVHRVALRLRLSLPGDLFKNIEKIHKVECPVFSIHGTNDEIVPVAHGIELYKKARLRVSPFWVEGGGHNNLELLSRREFFFAMSRFLRLIHQRNQLQGHQQEQGHQQLAAPAAMANEA</sequence>
<keyword evidence="3" id="KW-1185">Reference proteome</keyword>
<evidence type="ECO:0000256" key="1">
    <source>
        <dbReference type="SAM" id="MobiDB-lite"/>
    </source>
</evidence>
<dbReference type="InParanoid" id="A0A1D3D5H2"/>
<organism evidence="2 3">
    <name type="scientific">Cyclospora cayetanensis</name>
    <dbReference type="NCBI Taxonomy" id="88456"/>
    <lineage>
        <taxon>Eukaryota</taxon>
        <taxon>Sar</taxon>
        <taxon>Alveolata</taxon>
        <taxon>Apicomplexa</taxon>
        <taxon>Conoidasida</taxon>
        <taxon>Coccidia</taxon>
        <taxon>Eucoccidiorida</taxon>
        <taxon>Eimeriorina</taxon>
        <taxon>Eimeriidae</taxon>
        <taxon>Cyclospora</taxon>
    </lineage>
</organism>
<dbReference type="Proteomes" id="UP000095192">
    <property type="component" value="Unassembled WGS sequence"/>
</dbReference>
<dbReference type="InterPro" id="IPR029058">
    <property type="entry name" value="AB_hydrolase_fold"/>
</dbReference>
<feature type="compositionally biased region" description="Low complexity" evidence="1">
    <location>
        <begin position="212"/>
        <end position="222"/>
    </location>
</feature>
<name>A0A1D3D5H2_9EIME</name>
<evidence type="ECO:0000313" key="2">
    <source>
        <dbReference type="EMBL" id="OEH78703.1"/>
    </source>
</evidence>
<feature type="region of interest" description="Disordered" evidence="1">
    <location>
        <begin position="212"/>
        <end position="232"/>
    </location>
</feature>
<dbReference type="Gene3D" id="3.40.50.1820">
    <property type="entry name" value="alpha/beta hydrolase"/>
    <property type="match status" value="1"/>
</dbReference>
<dbReference type="SUPFAM" id="SSF53474">
    <property type="entry name" value="alpha/beta-Hydrolases"/>
    <property type="match status" value="1"/>
</dbReference>
<dbReference type="VEuPathDB" id="ToxoDB:cyc_03069"/>
<proteinExistence type="predicted"/>
<protein>
    <submittedName>
        <fullName evidence="2">Uncharacterized protein</fullName>
    </submittedName>
</protein>
<evidence type="ECO:0000313" key="3">
    <source>
        <dbReference type="Proteomes" id="UP000095192"/>
    </source>
</evidence>
<dbReference type="PANTHER" id="PTHR12277">
    <property type="entry name" value="ALPHA/BETA HYDROLASE DOMAIN-CONTAINING PROTEIN"/>
    <property type="match status" value="1"/>
</dbReference>